<sequence length="43" mass="4673">MRRLRDQADITEADHRKAADGPVVTHEAFVAELEAEDAQAAAP</sequence>
<comment type="caution">
    <text evidence="2">The sequence shown here is derived from an EMBL/GenBank/DDBJ whole genome shotgun (WGS) entry which is preliminary data.</text>
</comment>
<dbReference type="RefSeq" id="WP_404749248.1">
    <property type="nucleotide sequence ID" value="NZ_JBJDQH010000084.1"/>
</dbReference>
<keyword evidence="3" id="KW-1185">Reference proteome</keyword>
<evidence type="ECO:0000313" key="3">
    <source>
        <dbReference type="Proteomes" id="UP001620295"/>
    </source>
</evidence>
<feature type="region of interest" description="Disordered" evidence="1">
    <location>
        <begin position="1"/>
        <end position="23"/>
    </location>
</feature>
<dbReference type="Proteomes" id="UP001620295">
    <property type="component" value="Unassembled WGS sequence"/>
</dbReference>
<protein>
    <submittedName>
        <fullName evidence="2">Uncharacterized protein</fullName>
    </submittedName>
</protein>
<name>A0ABW8M501_9ACTN</name>
<organism evidence="2 3">
    <name type="scientific">Streptomyces milbemycinicus</name>
    <dbReference type="NCBI Taxonomy" id="476552"/>
    <lineage>
        <taxon>Bacteria</taxon>
        <taxon>Bacillati</taxon>
        <taxon>Actinomycetota</taxon>
        <taxon>Actinomycetes</taxon>
        <taxon>Kitasatosporales</taxon>
        <taxon>Streptomycetaceae</taxon>
        <taxon>Streptomyces</taxon>
    </lineage>
</organism>
<proteinExistence type="predicted"/>
<evidence type="ECO:0000256" key="1">
    <source>
        <dbReference type="SAM" id="MobiDB-lite"/>
    </source>
</evidence>
<evidence type="ECO:0000313" key="2">
    <source>
        <dbReference type="EMBL" id="MFK4273273.1"/>
    </source>
</evidence>
<reference evidence="2 3" key="1">
    <citation type="submission" date="2024-11" db="EMBL/GenBank/DDBJ databases">
        <title>The Natural Products Discovery Center: Release of the First 8490 Sequenced Strains for Exploring Actinobacteria Biosynthetic Diversity.</title>
        <authorList>
            <person name="Kalkreuter E."/>
            <person name="Kautsar S.A."/>
            <person name="Yang D."/>
            <person name="Bader C.D."/>
            <person name="Teijaro C.N."/>
            <person name="Fluegel L."/>
            <person name="Davis C.M."/>
            <person name="Simpson J.R."/>
            <person name="Lauterbach L."/>
            <person name="Steele A.D."/>
            <person name="Gui C."/>
            <person name="Meng S."/>
            <person name="Li G."/>
            <person name="Viehrig K."/>
            <person name="Ye F."/>
            <person name="Su P."/>
            <person name="Kiefer A.F."/>
            <person name="Nichols A."/>
            <person name="Cepeda A.J."/>
            <person name="Yan W."/>
            <person name="Fan B."/>
            <person name="Jiang Y."/>
            <person name="Adhikari A."/>
            <person name="Zheng C.-J."/>
            <person name="Schuster L."/>
            <person name="Cowan T.M."/>
            <person name="Smanski M.J."/>
            <person name="Chevrette M.G."/>
            <person name="De Carvalho L.P.S."/>
            <person name="Shen B."/>
        </authorList>
    </citation>
    <scope>NUCLEOTIDE SEQUENCE [LARGE SCALE GENOMIC DNA]</scope>
    <source>
        <strain evidence="2 3">NPDC020863</strain>
    </source>
</reference>
<feature type="compositionally biased region" description="Basic and acidic residues" evidence="1">
    <location>
        <begin position="1"/>
        <end position="19"/>
    </location>
</feature>
<gene>
    <name evidence="2" type="ORF">ACI2L5_51800</name>
</gene>
<accession>A0ABW8M501</accession>
<dbReference type="EMBL" id="JBJDQH010000084">
    <property type="protein sequence ID" value="MFK4273273.1"/>
    <property type="molecule type" value="Genomic_DNA"/>
</dbReference>